<organism evidence="5 6">
    <name type="scientific">Ruegeria atlantica</name>
    <dbReference type="NCBI Taxonomy" id="81569"/>
    <lineage>
        <taxon>Bacteria</taxon>
        <taxon>Pseudomonadati</taxon>
        <taxon>Pseudomonadota</taxon>
        <taxon>Alphaproteobacteria</taxon>
        <taxon>Rhodobacterales</taxon>
        <taxon>Roseobacteraceae</taxon>
        <taxon>Ruegeria</taxon>
    </lineage>
</organism>
<comment type="similarity">
    <text evidence="1">Belongs to the FGGY kinase family.</text>
</comment>
<evidence type="ECO:0000313" key="6">
    <source>
        <dbReference type="Proteomes" id="UP000050783"/>
    </source>
</evidence>
<dbReference type="InterPro" id="IPR018484">
    <property type="entry name" value="FGGY_N"/>
</dbReference>
<dbReference type="InterPro" id="IPR050406">
    <property type="entry name" value="FGGY_Carb_Kinase"/>
</dbReference>
<dbReference type="EC" id="2.7.1.-" evidence="5"/>
<dbReference type="InterPro" id="IPR043129">
    <property type="entry name" value="ATPase_NBD"/>
</dbReference>
<evidence type="ECO:0000259" key="4">
    <source>
        <dbReference type="Pfam" id="PF00370"/>
    </source>
</evidence>
<evidence type="ECO:0000256" key="2">
    <source>
        <dbReference type="ARBA" id="ARBA00022679"/>
    </source>
</evidence>
<accession>A0A0P1ES99</accession>
<dbReference type="AlphaFoldDB" id="A0A0P1ES99"/>
<proteinExistence type="inferred from homology"/>
<keyword evidence="3 5" id="KW-0418">Kinase</keyword>
<dbReference type="PANTHER" id="PTHR43095">
    <property type="entry name" value="SUGAR KINASE"/>
    <property type="match status" value="1"/>
</dbReference>
<feature type="domain" description="Carbohydrate kinase FGGY N-terminal" evidence="4">
    <location>
        <begin position="3"/>
        <end position="101"/>
    </location>
</feature>
<dbReference type="GO" id="GO:0016301">
    <property type="term" value="F:kinase activity"/>
    <property type="evidence" value="ECO:0007669"/>
    <property type="project" value="UniProtKB-KW"/>
</dbReference>
<evidence type="ECO:0000256" key="3">
    <source>
        <dbReference type="ARBA" id="ARBA00022777"/>
    </source>
</evidence>
<dbReference type="SUPFAM" id="SSF53067">
    <property type="entry name" value="Actin-like ATPase domain"/>
    <property type="match status" value="1"/>
</dbReference>
<dbReference type="GO" id="GO:0005975">
    <property type="term" value="P:carbohydrate metabolic process"/>
    <property type="evidence" value="ECO:0007669"/>
    <property type="project" value="InterPro"/>
</dbReference>
<reference evidence="5 6" key="1">
    <citation type="submission" date="2015-09" db="EMBL/GenBank/DDBJ databases">
        <authorList>
            <consortium name="Swine Surveillance"/>
        </authorList>
    </citation>
    <scope>NUCLEOTIDE SEQUENCE [LARGE SCALE GENOMIC DNA]</scope>
    <source>
        <strain evidence="5 6">CECT 4292</strain>
    </source>
</reference>
<protein>
    <submittedName>
        <fullName evidence="5">L-xylulose/3-keto-L-gulonate kinase</fullName>
        <ecNumber evidence="5">2.7.1.-</ecNumber>
    </submittedName>
</protein>
<keyword evidence="2 5" id="KW-0808">Transferase</keyword>
<dbReference type="EMBL" id="CYPU01000010">
    <property type="protein sequence ID" value="CUH46325.1"/>
    <property type="molecule type" value="Genomic_DNA"/>
</dbReference>
<gene>
    <name evidence="5" type="primary">lyx_1</name>
    <name evidence="5" type="ORF">RUA4292_00490</name>
</gene>
<dbReference type="Gene3D" id="3.30.420.40">
    <property type="match status" value="1"/>
</dbReference>
<dbReference type="Pfam" id="PF00370">
    <property type="entry name" value="FGGY_N"/>
    <property type="match status" value="1"/>
</dbReference>
<dbReference type="Proteomes" id="UP000050783">
    <property type="component" value="Unassembled WGS sequence"/>
</dbReference>
<sequence length="102" mass="10875">MATAGFDAADIAVIGCAGHGNGLYLRDKSDGPLVGIQSLDSRAADLASELAAAHGDRFHEICLQKPWPSQTPTLLAWIKRHEPEIYANTGAVLLCKDFITLS</sequence>
<evidence type="ECO:0000256" key="1">
    <source>
        <dbReference type="ARBA" id="ARBA00009156"/>
    </source>
</evidence>
<name>A0A0P1ES99_9RHOB</name>
<evidence type="ECO:0000313" key="5">
    <source>
        <dbReference type="EMBL" id="CUH46325.1"/>
    </source>
</evidence>
<dbReference type="PANTHER" id="PTHR43095:SF3">
    <property type="entry name" value="L-XYLULOSE_3-KETO-L-GULONATE KINASE"/>
    <property type="match status" value="1"/>
</dbReference>